<protein>
    <submittedName>
        <fullName evidence="2">Carboxypeptidase-like regulatory domain-containing protein</fullName>
    </submittedName>
</protein>
<keyword evidence="2" id="KW-0645">Protease</keyword>
<dbReference type="EMBL" id="DVLC01000060">
    <property type="protein sequence ID" value="HIT46841.1"/>
    <property type="molecule type" value="Genomic_DNA"/>
</dbReference>
<keyword evidence="1" id="KW-0732">Signal</keyword>
<keyword evidence="2" id="KW-0378">Hydrolase</keyword>
<dbReference type="AlphaFoldDB" id="A0A9D1KGM0"/>
<organism evidence="2 3">
    <name type="scientific">Candidatus Cryptobacteroides merdipullorum</name>
    <dbReference type="NCBI Taxonomy" id="2840771"/>
    <lineage>
        <taxon>Bacteria</taxon>
        <taxon>Pseudomonadati</taxon>
        <taxon>Bacteroidota</taxon>
        <taxon>Bacteroidia</taxon>
        <taxon>Bacteroidales</taxon>
        <taxon>Candidatus Cryptobacteroides</taxon>
    </lineage>
</organism>
<dbReference type="GO" id="GO:0004180">
    <property type="term" value="F:carboxypeptidase activity"/>
    <property type="evidence" value="ECO:0007669"/>
    <property type="project" value="UniProtKB-KW"/>
</dbReference>
<name>A0A9D1KGM0_9BACT</name>
<comment type="caution">
    <text evidence="2">The sequence shown here is derived from an EMBL/GenBank/DDBJ whole genome shotgun (WGS) entry which is preliminary data.</text>
</comment>
<feature type="chain" id="PRO_5038789426" evidence="1">
    <location>
        <begin position="21"/>
        <end position="856"/>
    </location>
</feature>
<dbReference type="SUPFAM" id="SSF49464">
    <property type="entry name" value="Carboxypeptidase regulatory domain-like"/>
    <property type="match status" value="1"/>
</dbReference>
<dbReference type="InterPro" id="IPR043741">
    <property type="entry name" value="DUF5686"/>
</dbReference>
<reference evidence="2" key="2">
    <citation type="journal article" date="2021" name="PeerJ">
        <title>Extensive microbial diversity within the chicken gut microbiome revealed by metagenomics and culture.</title>
        <authorList>
            <person name="Gilroy R."/>
            <person name="Ravi A."/>
            <person name="Getino M."/>
            <person name="Pursley I."/>
            <person name="Horton D.L."/>
            <person name="Alikhan N.F."/>
            <person name="Baker D."/>
            <person name="Gharbi K."/>
            <person name="Hall N."/>
            <person name="Watson M."/>
            <person name="Adriaenssens E.M."/>
            <person name="Foster-Nyarko E."/>
            <person name="Jarju S."/>
            <person name="Secka A."/>
            <person name="Antonio M."/>
            <person name="Oren A."/>
            <person name="Chaudhuri R.R."/>
            <person name="La Ragione R."/>
            <person name="Hildebrand F."/>
            <person name="Pallen M.J."/>
        </authorList>
    </citation>
    <scope>NUCLEOTIDE SEQUENCE</scope>
    <source>
        <strain evidence="2">ChiHecec2B26-709</strain>
    </source>
</reference>
<dbReference type="Pfam" id="PF18939">
    <property type="entry name" value="DUF5686"/>
    <property type="match status" value="1"/>
</dbReference>
<dbReference type="Pfam" id="PF13715">
    <property type="entry name" value="CarbopepD_reg_2"/>
    <property type="match status" value="1"/>
</dbReference>
<dbReference type="Proteomes" id="UP000886881">
    <property type="component" value="Unassembled WGS sequence"/>
</dbReference>
<evidence type="ECO:0000313" key="2">
    <source>
        <dbReference type="EMBL" id="HIT46841.1"/>
    </source>
</evidence>
<evidence type="ECO:0000313" key="3">
    <source>
        <dbReference type="Proteomes" id="UP000886881"/>
    </source>
</evidence>
<proteinExistence type="predicted"/>
<evidence type="ECO:0000256" key="1">
    <source>
        <dbReference type="SAM" id="SignalP"/>
    </source>
</evidence>
<accession>A0A9D1KGM0</accession>
<gene>
    <name evidence="2" type="ORF">IAC35_03170</name>
</gene>
<dbReference type="Gene3D" id="2.60.40.1120">
    <property type="entry name" value="Carboxypeptidase-like, regulatory domain"/>
    <property type="match status" value="1"/>
</dbReference>
<feature type="signal peptide" evidence="1">
    <location>
        <begin position="1"/>
        <end position="20"/>
    </location>
</feature>
<sequence>MKKIFALALSAAISCCLASAQSRSAGGVVIDESTGKPMEYISVYFKNTASGCITNYDGEFFVTDSSGADTLVVEAIGYEKRQIRLDKLSNTGMKISLSPENLELAGAVIKPKRERYRKKDNPAVELIRNVVAHKDSNRVESLDYYKCNIYEKLTLSLDDYSPDFGKRKRLDYLREYIDTSEITGKPVLAVSIRETLGECFYRRSPEERKVVRSASRHSGLDENLDYQGNLATALDMLFSGADIYDNEVEFMMNRFVSPISSTLAVSYYKYYIMGTVTVDGVQCTDLAFVPYNSQSYGFTGRLYVTTDGNYSVKKVQLNFPASSNVNWIDKLRIDQEFCQTEDGLWALKREDAYVNLTVMEGVQGLFAHQTRYFSGYDTEAAALAENPVFRMDGELDVLPDAKLHDDAYWAENRPVPLYKREAEIARVSDDIMKKSATGTWLRVFDAFVSEWVQTSDSRATSKFDFGPVLSTFGYNYIEGPRFRVGGMTTANLSKRWFGSGYLAYGLNDRKLKGSLTLTHSFNDKFYHTNERPVNNLSVSYTYDIFSPEVIGEQHDLVTSLKAGPVRKLQYIRKANVKYEKQWLSSLRTSFWMENDKYTPATLPGPRGEGTLKYQMLSDAGKVIDIPHLSSTEVGVEVRWAPGEREFNAASKFVNIDKDTPVFTLRHTVGIDGLGGDYYYNRTEFNAFKRFHLSVAGFLDAKFSAGKIWDPVPWPLLIMPAANQSFAYRRETFHMMNALEFVTDQYAQLNLTWHLKGMIFNRIPLLKNLKLREIVVFNGIYGGLSEKNDPSRTPGLFLLPPGTMALGEMPYMEIGAGLENIFQLFRVVYFYRLTYRDHGLGWLGKWGGLRFGVYLDF</sequence>
<dbReference type="PROSITE" id="PS51257">
    <property type="entry name" value="PROKAR_LIPOPROTEIN"/>
    <property type="match status" value="1"/>
</dbReference>
<reference evidence="2" key="1">
    <citation type="submission" date="2020-10" db="EMBL/GenBank/DDBJ databases">
        <authorList>
            <person name="Gilroy R."/>
        </authorList>
    </citation>
    <scope>NUCLEOTIDE SEQUENCE</scope>
    <source>
        <strain evidence="2">ChiHecec2B26-709</strain>
    </source>
</reference>
<keyword evidence="2" id="KW-0121">Carboxypeptidase</keyword>
<dbReference type="InterPro" id="IPR008969">
    <property type="entry name" value="CarboxyPept-like_regulatory"/>
</dbReference>